<evidence type="ECO:0000256" key="1">
    <source>
        <dbReference type="SAM" id="Phobius"/>
    </source>
</evidence>
<keyword evidence="1" id="KW-1133">Transmembrane helix</keyword>
<gene>
    <name evidence="2" type="ORF">M5J20_07580</name>
</gene>
<reference evidence="2" key="1">
    <citation type="submission" date="2022-05" db="EMBL/GenBank/DDBJ databases">
        <title>Corynebacterium sp. TA-R-1 sp. nov., isolated from human feces.</title>
        <authorList>
            <person name="Shamsuzzaman M."/>
            <person name="Dahal R.H."/>
        </authorList>
    </citation>
    <scope>NUCLEOTIDE SEQUENCE</scope>
    <source>
        <strain evidence="2">TA-R-1</strain>
    </source>
</reference>
<keyword evidence="1" id="KW-0812">Transmembrane</keyword>
<dbReference type="RefSeq" id="WP_253578148.1">
    <property type="nucleotide sequence ID" value="NZ_JAMFTQ010000008.1"/>
</dbReference>
<feature type="transmembrane region" description="Helical" evidence="1">
    <location>
        <begin position="54"/>
        <end position="72"/>
    </location>
</feature>
<evidence type="ECO:0000313" key="3">
    <source>
        <dbReference type="Proteomes" id="UP001204000"/>
    </source>
</evidence>
<organism evidence="2 3">
    <name type="scientific">Corynebacterium stercoris</name>
    <dbReference type="NCBI Taxonomy" id="2943490"/>
    <lineage>
        <taxon>Bacteria</taxon>
        <taxon>Bacillati</taxon>
        <taxon>Actinomycetota</taxon>
        <taxon>Actinomycetes</taxon>
        <taxon>Mycobacteriales</taxon>
        <taxon>Corynebacteriaceae</taxon>
        <taxon>Corynebacterium</taxon>
    </lineage>
</organism>
<accession>A0ABT1G200</accession>
<proteinExistence type="predicted"/>
<sequence length="195" mass="21761">MRRAWELVQRHPGVRAARYELSLYRDLARWMRGRVEVPAGAAALPHQPGRLQMLGFLTAIMLVEIVAVHLLLPPGTVRIVAFVVSVWGVVFVWALVASERVRPSYVTDEEIVLRRGRKVFAAVPRETVAAVRRDRSFASDVALGDGELALGGPAGTDLFLELREPVDAAHDTYPWQKVRTEPVTRLRFYAGGVEL</sequence>
<protein>
    <submittedName>
        <fullName evidence="2">Uncharacterized protein</fullName>
    </submittedName>
</protein>
<name>A0ABT1G200_9CORY</name>
<keyword evidence="3" id="KW-1185">Reference proteome</keyword>
<comment type="caution">
    <text evidence="2">The sequence shown here is derived from an EMBL/GenBank/DDBJ whole genome shotgun (WGS) entry which is preliminary data.</text>
</comment>
<feature type="transmembrane region" description="Helical" evidence="1">
    <location>
        <begin position="78"/>
        <end position="96"/>
    </location>
</feature>
<dbReference type="Proteomes" id="UP001204000">
    <property type="component" value="Unassembled WGS sequence"/>
</dbReference>
<evidence type="ECO:0000313" key="2">
    <source>
        <dbReference type="EMBL" id="MCP1388051.1"/>
    </source>
</evidence>
<keyword evidence="1" id="KW-0472">Membrane</keyword>
<dbReference type="EMBL" id="JAMFTQ010000008">
    <property type="protein sequence ID" value="MCP1388051.1"/>
    <property type="molecule type" value="Genomic_DNA"/>
</dbReference>